<keyword evidence="3" id="KW-1185">Reference proteome</keyword>
<sequence>MAFKRRNIEETSKQKTTGITGSLDLQELLVTQKIKIRYGTTRAGQWSVVSCCEPDDPNSARDLATFTEGHVNRCRCPKFRVEHEGRKYWRSPISGVAPRSDTEENSNTPSRLHLEVASALPIARSSAELKRTPEDSILARQVKPTEINR</sequence>
<dbReference type="Proteomes" id="UP001558652">
    <property type="component" value="Unassembled WGS sequence"/>
</dbReference>
<dbReference type="EMBL" id="JBFDAA010000001">
    <property type="protein sequence ID" value="KAL1140445.1"/>
    <property type="molecule type" value="Genomic_DNA"/>
</dbReference>
<dbReference type="AlphaFoldDB" id="A0ABD0YWW2"/>
<evidence type="ECO:0000313" key="3">
    <source>
        <dbReference type="Proteomes" id="UP001558652"/>
    </source>
</evidence>
<evidence type="ECO:0000256" key="1">
    <source>
        <dbReference type="SAM" id="MobiDB-lite"/>
    </source>
</evidence>
<organism evidence="2 3">
    <name type="scientific">Ranatra chinensis</name>
    <dbReference type="NCBI Taxonomy" id="642074"/>
    <lineage>
        <taxon>Eukaryota</taxon>
        <taxon>Metazoa</taxon>
        <taxon>Ecdysozoa</taxon>
        <taxon>Arthropoda</taxon>
        <taxon>Hexapoda</taxon>
        <taxon>Insecta</taxon>
        <taxon>Pterygota</taxon>
        <taxon>Neoptera</taxon>
        <taxon>Paraneoptera</taxon>
        <taxon>Hemiptera</taxon>
        <taxon>Heteroptera</taxon>
        <taxon>Panheteroptera</taxon>
        <taxon>Nepomorpha</taxon>
        <taxon>Nepidae</taxon>
        <taxon>Ranatrinae</taxon>
        <taxon>Ranatra</taxon>
    </lineage>
</organism>
<evidence type="ECO:0000313" key="2">
    <source>
        <dbReference type="EMBL" id="KAL1140445.1"/>
    </source>
</evidence>
<feature type="region of interest" description="Disordered" evidence="1">
    <location>
        <begin position="130"/>
        <end position="149"/>
    </location>
</feature>
<proteinExistence type="predicted"/>
<feature type="region of interest" description="Disordered" evidence="1">
    <location>
        <begin position="92"/>
        <end position="112"/>
    </location>
</feature>
<gene>
    <name evidence="2" type="ORF">AAG570_000377</name>
</gene>
<accession>A0ABD0YWW2</accession>
<reference evidence="2 3" key="1">
    <citation type="submission" date="2024-07" db="EMBL/GenBank/DDBJ databases">
        <title>Chromosome-level genome assembly of the water stick insect Ranatra chinensis (Heteroptera: Nepidae).</title>
        <authorList>
            <person name="Liu X."/>
        </authorList>
    </citation>
    <scope>NUCLEOTIDE SEQUENCE [LARGE SCALE GENOMIC DNA]</scope>
    <source>
        <strain evidence="2">Cailab_2021Rc</strain>
        <tissue evidence="2">Muscle</tissue>
    </source>
</reference>
<comment type="caution">
    <text evidence="2">The sequence shown here is derived from an EMBL/GenBank/DDBJ whole genome shotgun (WGS) entry which is preliminary data.</text>
</comment>
<protein>
    <submittedName>
        <fullName evidence="2">Uncharacterized protein</fullName>
    </submittedName>
</protein>
<name>A0ABD0YWW2_9HEMI</name>